<dbReference type="Pfam" id="PF07690">
    <property type="entry name" value="MFS_1"/>
    <property type="match status" value="1"/>
</dbReference>
<reference evidence="8" key="2">
    <citation type="journal article" date="2019" name="IMA Fungus">
        <title>Genome sequencing and comparison of five Tilletia species to identify candidate genes for the detection of regulated species infecting wheat.</title>
        <authorList>
            <person name="Nguyen H.D.T."/>
            <person name="Sultana T."/>
            <person name="Kesanakurti P."/>
            <person name="Hambleton S."/>
        </authorList>
    </citation>
    <scope>NUCLEOTIDE SEQUENCE</scope>
    <source>
        <strain evidence="8">DAOMC 238032</strain>
    </source>
</reference>
<dbReference type="Proteomes" id="UP000077671">
    <property type="component" value="Unassembled WGS sequence"/>
</dbReference>
<dbReference type="Gene3D" id="3.90.1150.10">
    <property type="entry name" value="Aspartate Aminotransferase, domain 1"/>
    <property type="match status" value="1"/>
</dbReference>
<keyword evidence="10" id="KW-1185">Reference proteome</keyword>
<feature type="transmembrane region" description="Helical" evidence="5">
    <location>
        <begin position="283"/>
        <end position="299"/>
    </location>
</feature>
<dbReference type="Proteomes" id="UP000836402">
    <property type="component" value="Unassembled WGS sequence"/>
</dbReference>
<dbReference type="EMBL" id="LWDD02000377">
    <property type="protein sequence ID" value="KAE8261350.1"/>
    <property type="molecule type" value="Genomic_DNA"/>
</dbReference>
<comment type="caution">
    <text evidence="8">The sequence shown here is derived from an EMBL/GenBank/DDBJ whole genome shotgun (WGS) entry which is preliminary data.</text>
</comment>
<dbReference type="GO" id="GO:0005886">
    <property type="term" value="C:plasma membrane"/>
    <property type="evidence" value="ECO:0007669"/>
    <property type="project" value="TreeGrafter"/>
</dbReference>
<evidence type="ECO:0000256" key="4">
    <source>
        <dbReference type="ARBA" id="ARBA00023136"/>
    </source>
</evidence>
<dbReference type="PROSITE" id="PS50850">
    <property type="entry name" value="MFS"/>
    <property type="match status" value="1"/>
</dbReference>
<organism evidence="8 9">
    <name type="scientific">Tilletia caries</name>
    <name type="common">wheat bunt fungus</name>
    <dbReference type="NCBI Taxonomy" id="13290"/>
    <lineage>
        <taxon>Eukaryota</taxon>
        <taxon>Fungi</taxon>
        <taxon>Dikarya</taxon>
        <taxon>Basidiomycota</taxon>
        <taxon>Ustilaginomycotina</taxon>
        <taxon>Exobasidiomycetes</taxon>
        <taxon>Tilletiales</taxon>
        <taxon>Tilletiaceae</taxon>
        <taxon>Tilletia</taxon>
    </lineage>
</organism>
<evidence type="ECO:0000313" key="10">
    <source>
        <dbReference type="Proteomes" id="UP000836402"/>
    </source>
</evidence>
<dbReference type="SUPFAM" id="SSF53383">
    <property type="entry name" value="PLP-dependent transferases"/>
    <property type="match status" value="1"/>
</dbReference>
<feature type="transmembrane region" description="Helical" evidence="5">
    <location>
        <begin position="320"/>
        <end position="341"/>
    </location>
</feature>
<proteinExistence type="predicted"/>
<feature type="transmembrane region" description="Helical" evidence="5">
    <location>
        <begin position="386"/>
        <end position="407"/>
    </location>
</feature>
<dbReference type="AlphaFoldDB" id="A0A177VF69"/>
<evidence type="ECO:0000256" key="5">
    <source>
        <dbReference type="SAM" id="Phobius"/>
    </source>
</evidence>
<feature type="domain" description="Major facilitator superfamily (MFS) profile" evidence="6">
    <location>
        <begin position="63"/>
        <end position="544"/>
    </location>
</feature>
<sequence>MSACCTTASPSTSGLGTPRCVDVEKNVGSLSDLDALACEKSLPSSSITKDQYEHAAGLRLVLMNVACAVFVFLIGLNQTTVSTAIPVVASRFDSFRDVGWYGSVYLLTATVCQNWFGCLYSSFSAKWLYLASFFLFELGSLMCALARSSSMFIAGRAISGLGLAGGLSGSLLIVSFTASLNLQRLLGVVYVCGVAIGPVIGGALTSGVSWRWLSWINLCLFVPVTVLISLSVRIPTRKQDTTPLQGLARIDWLGTILAAGSLICILLACQMGGVTYAWSDSQIIGLMVGSFVLGAAFWVDQVVMQEHATLPLRILRNRSVILGFIVTFCVSSACLCLLYFLPVYFQVVYGSSAVRSGIQTLPVSLSLIISIPTTGVLVNKSGIHNICLLAGSFLLSMGSGLLCLLKPNSPQALWVGLQCLAGAGIGMTIVLPFHAVSSNLAAEDKVIGISALIFASTLGGTIFISAGQSIFQNLFRSYLRALPDIDAGRVVLHGLYAFRDFTSLTKLPAVIDAANTALSKVFLIPAVLGALSFLFVLGMETNRRLAVLTSETSASKATGTGGNSNTNPHAIDVTGKQKAYLDFLKDHPRYQETTELDVVRRKEYKRLDDQKQVYLDYTGASLYPASLLKEHATILKRGVFGNPHSTNPTSQASAFFEEKARSAIFDFFDADAEEWDVIFTPNASGALKLVGESYPFSSERGLLLTWDSHNSVNGLGTFAKDKGATLGFVPLLDDGKVDRSALYEAIDVPNPGLVILTGQSNITGSKIDLDYLTYAKQKGWHVGLDAAALAPSTPLRVDKENVGFLCLSLYKIVGYPTGVGALLLRKSMSSFLQRPWFGGGTVQAVQLPQLEYRHAGGHATFEDGTINFLSLAAVPIGLSFVKPLLPSIMLRSQCLVGYLMHALPQIKYAGSGAQMIRCGGPRNVEERGGTLPLIFSQRDGLLPESYIFVLWAAGRYNISIRGGPCMCNPGACAVMLSRRDLLESKGDNIDIEEMIRRGTDEVGIVRVSVGIASNWTDCFKFVRFCEMLASERGALLRTEWRADVPNMI</sequence>
<feature type="transmembrane region" description="Helical" evidence="5">
    <location>
        <begin position="413"/>
        <end position="434"/>
    </location>
</feature>
<evidence type="ECO:0000313" key="8">
    <source>
        <dbReference type="EMBL" id="KAE8261350.1"/>
    </source>
</evidence>
<comment type="subcellular location">
    <subcellularLocation>
        <location evidence="1">Membrane</location>
        <topology evidence="1">Multi-pass membrane protein</topology>
    </subcellularLocation>
</comment>
<dbReference type="SUPFAM" id="SSF103473">
    <property type="entry name" value="MFS general substrate transporter"/>
    <property type="match status" value="1"/>
</dbReference>
<dbReference type="PANTHER" id="PTHR23501">
    <property type="entry name" value="MAJOR FACILITATOR SUPERFAMILY"/>
    <property type="match status" value="1"/>
</dbReference>
<dbReference type="InterPro" id="IPR036259">
    <property type="entry name" value="MFS_trans_sf"/>
</dbReference>
<dbReference type="InterPro" id="IPR015422">
    <property type="entry name" value="PyrdxlP-dep_Trfase_small"/>
</dbReference>
<dbReference type="GO" id="GO:0022857">
    <property type="term" value="F:transmembrane transporter activity"/>
    <property type="evidence" value="ECO:0007669"/>
    <property type="project" value="InterPro"/>
</dbReference>
<dbReference type="InterPro" id="IPR011701">
    <property type="entry name" value="MFS"/>
</dbReference>
<feature type="transmembrane region" description="Helical" evidence="5">
    <location>
        <begin position="212"/>
        <end position="232"/>
    </location>
</feature>
<feature type="transmembrane region" description="Helical" evidence="5">
    <location>
        <begin position="252"/>
        <end position="277"/>
    </location>
</feature>
<feature type="transmembrane region" description="Helical" evidence="5">
    <location>
        <begin position="153"/>
        <end position="173"/>
    </location>
</feature>
<protein>
    <recommendedName>
        <fullName evidence="6">Major facilitator superfamily (MFS) profile domain-containing protein</fullName>
    </recommendedName>
</protein>
<evidence type="ECO:0000313" key="9">
    <source>
        <dbReference type="Proteomes" id="UP000077671"/>
    </source>
</evidence>
<feature type="transmembrane region" description="Helical" evidence="5">
    <location>
        <begin position="517"/>
        <end position="537"/>
    </location>
</feature>
<name>A0A177VF69_9BASI</name>
<feature type="transmembrane region" description="Helical" evidence="5">
    <location>
        <begin position="361"/>
        <end position="379"/>
    </location>
</feature>
<dbReference type="InterPro" id="IPR015421">
    <property type="entry name" value="PyrdxlP-dep_Trfase_major"/>
</dbReference>
<feature type="transmembrane region" description="Helical" evidence="5">
    <location>
        <begin position="98"/>
        <end position="120"/>
    </location>
</feature>
<keyword evidence="3 5" id="KW-1133">Transmembrane helix</keyword>
<feature type="transmembrane region" description="Helical" evidence="5">
    <location>
        <begin position="185"/>
        <end position="206"/>
    </location>
</feature>
<dbReference type="Pfam" id="PF00266">
    <property type="entry name" value="Aminotran_5"/>
    <property type="match status" value="1"/>
</dbReference>
<feature type="transmembrane region" description="Helical" evidence="5">
    <location>
        <begin position="446"/>
        <end position="471"/>
    </location>
</feature>
<dbReference type="Gene3D" id="1.20.1250.20">
    <property type="entry name" value="MFS general substrate transporter like domains"/>
    <property type="match status" value="1"/>
</dbReference>
<feature type="transmembrane region" description="Helical" evidence="5">
    <location>
        <begin position="56"/>
        <end position="78"/>
    </location>
</feature>
<reference evidence="7" key="3">
    <citation type="submission" date="2020-10" db="EMBL/GenBank/DDBJ databases">
        <authorList>
            <person name="Sedaghatjoo S."/>
        </authorList>
    </citation>
    <scope>NUCLEOTIDE SEQUENCE</scope>
    <source>
        <strain evidence="7">AZH3</strain>
    </source>
</reference>
<dbReference type="Gene3D" id="1.20.1720.10">
    <property type="entry name" value="Multidrug resistance protein D"/>
    <property type="match status" value="1"/>
</dbReference>
<keyword evidence="4 5" id="KW-0472">Membrane</keyword>
<evidence type="ECO:0000256" key="3">
    <source>
        <dbReference type="ARBA" id="ARBA00022989"/>
    </source>
</evidence>
<keyword evidence="2 5" id="KW-0812">Transmembrane</keyword>
<dbReference type="InterPro" id="IPR000192">
    <property type="entry name" value="Aminotrans_V_dom"/>
</dbReference>
<dbReference type="InterPro" id="IPR015424">
    <property type="entry name" value="PyrdxlP-dep_Trfase"/>
</dbReference>
<reference evidence="8" key="1">
    <citation type="submission" date="2016-04" db="EMBL/GenBank/DDBJ databases">
        <authorList>
            <person name="Nguyen H.D."/>
            <person name="Kesanakurti P."/>
            <person name="Cullis J."/>
            <person name="Levesque C.A."/>
            <person name="Hambleton S."/>
        </authorList>
    </citation>
    <scope>NUCLEOTIDE SEQUENCE</scope>
    <source>
        <strain evidence="8">DAOMC 238032</strain>
    </source>
</reference>
<evidence type="ECO:0000256" key="2">
    <source>
        <dbReference type="ARBA" id="ARBA00022692"/>
    </source>
</evidence>
<gene>
    <name evidence="8" type="ORF">A4X03_0g3332</name>
    <name evidence="7" type="ORF">JKIAZH3_G7463</name>
</gene>
<evidence type="ECO:0000313" key="7">
    <source>
        <dbReference type="EMBL" id="CAD6917539.1"/>
    </source>
</evidence>
<evidence type="ECO:0000259" key="6">
    <source>
        <dbReference type="PROSITE" id="PS50850"/>
    </source>
</evidence>
<feature type="transmembrane region" description="Helical" evidence="5">
    <location>
        <begin position="127"/>
        <end position="147"/>
    </location>
</feature>
<dbReference type="InterPro" id="IPR020846">
    <property type="entry name" value="MFS_dom"/>
</dbReference>
<dbReference type="PANTHER" id="PTHR23501:SF198">
    <property type="entry name" value="AZOLE RESISTANCE PROTEIN 1-RELATED"/>
    <property type="match status" value="1"/>
</dbReference>
<accession>A0A177VF69</accession>
<dbReference type="Gene3D" id="3.40.640.10">
    <property type="entry name" value="Type I PLP-dependent aspartate aminotransferase-like (Major domain)"/>
    <property type="match status" value="1"/>
</dbReference>
<dbReference type="EMBL" id="CAJHJG010002103">
    <property type="protein sequence ID" value="CAD6917539.1"/>
    <property type="molecule type" value="Genomic_DNA"/>
</dbReference>
<evidence type="ECO:0000256" key="1">
    <source>
        <dbReference type="ARBA" id="ARBA00004141"/>
    </source>
</evidence>